<keyword evidence="2" id="KW-1133">Transmembrane helix</keyword>
<gene>
    <name evidence="3" type="ORF">NE237_026956</name>
</gene>
<reference evidence="3" key="1">
    <citation type="journal article" date="2023" name="Plant J.">
        <title>The genome of the king protea, Protea cynaroides.</title>
        <authorList>
            <person name="Chang J."/>
            <person name="Duong T.A."/>
            <person name="Schoeman C."/>
            <person name="Ma X."/>
            <person name="Roodt D."/>
            <person name="Barker N."/>
            <person name="Li Z."/>
            <person name="Van de Peer Y."/>
            <person name="Mizrachi E."/>
        </authorList>
    </citation>
    <scope>NUCLEOTIDE SEQUENCE</scope>
    <source>
        <tissue evidence="3">Young leaves</tissue>
    </source>
</reference>
<feature type="compositionally biased region" description="Basic and acidic residues" evidence="1">
    <location>
        <begin position="146"/>
        <end position="158"/>
    </location>
</feature>
<evidence type="ECO:0000256" key="2">
    <source>
        <dbReference type="SAM" id="Phobius"/>
    </source>
</evidence>
<dbReference type="PANTHER" id="PTHR34964:SF1">
    <property type="entry name" value="MEMBRANE LIPOPROTEIN"/>
    <property type="match status" value="1"/>
</dbReference>
<feature type="compositionally biased region" description="Polar residues" evidence="1">
    <location>
        <begin position="160"/>
        <end position="178"/>
    </location>
</feature>
<accession>A0A9Q0GQX4</accession>
<comment type="caution">
    <text evidence="3">The sequence shown here is derived from an EMBL/GenBank/DDBJ whole genome shotgun (WGS) entry which is preliminary data.</text>
</comment>
<protein>
    <submittedName>
        <fullName evidence="3">Uncharacterized protein</fullName>
    </submittedName>
</protein>
<dbReference type="OrthoDB" id="1056497at2759"/>
<dbReference type="PANTHER" id="PTHR34964">
    <property type="entry name" value="MEMBRANE LIPOPROTEIN-RELATED"/>
    <property type="match status" value="1"/>
</dbReference>
<name>A0A9Q0GQX4_9MAGN</name>
<organism evidence="3 4">
    <name type="scientific">Protea cynaroides</name>
    <dbReference type="NCBI Taxonomy" id="273540"/>
    <lineage>
        <taxon>Eukaryota</taxon>
        <taxon>Viridiplantae</taxon>
        <taxon>Streptophyta</taxon>
        <taxon>Embryophyta</taxon>
        <taxon>Tracheophyta</taxon>
        <taxon>Spermatophyta</taxon>
        <taxon>Magnoliopsida</taxon>
        <taxon>Proteales</taxon>
        <taxon>Proteaceae</taxon>
        <taxon>Protea</taxon>
    </lineage>
</organism>
<evidence type="ECO:0000313" key="4">
    <source>
        <dbReference type="Proteomes" id="UP001141806"/>
    </source>
</evidence>
<dbReference type="EMBL" id="JAMYWD010000012">
    <property type="protein sequence ID" value="KAJ4950124.1"/>
    <property type="molecule type" value="Genomic_DNA"/>
</dbReference>
<keyword evidence="4" id="KW-1185">Reference proteome</keyword>
<feature type="transmembrane region" description="Helical" evidence="2">
    <location>
        <begin position="43"/>
        <end position="70"/>
    </location>
</feature>
<keyword evidence="2" id="KW-0812">Transmembrane</keyword>
<feature type="transmembrane region" description="Helical" evidence="2">
    <location>
        <begin position="12"/>
        <end position="37"/>
    </location>
</feature>
<evidence type="ECO:0000313" key="3">
    <source>
        <dbReference type="EMBL" id="KAJ4950124.1"/>
    </source>
</evidence>
<proteinExistence type="predicted"/>
<sequence>MAHEEEKKDDSRMYVVSGLFFICILAGGSCLALYIKLPETTWTIWYAIIGMVLVGIPWTFWFLICVYRCCTYPVPVNERRLSSNKMEAPAQIVVARTSGTATGTSNSPIDSPAGRHVRFGAATVVGAQDSNSAEDIDVVTIETESENSHDGPEEHHGAETSLSSAHESEQPLTFSILS</sequence>
<dbReference type="Proteomes" id="UP001141806">
    <property type="component" value="Unassembled WGS sequence"/>
</dbReference>
<evidence type="ECO:0000256" key="1">
    <source>
        <dbReference type="SAM" id="MobiDB-lite"/>
    </source>
</evidence>
<feature type="region of interest" description="Disordered" evidence="1">
    <location>
        <begin position="143"/>
        <end position="178"/>
    </location>
</feature>
<keyword evidence="2" id="KW-0472">Membrane</keyword>
<dbReference type="PROSITE" id="PS51257">
    <property type="entry name" value="PROKAR_LIPOPROTEIN"/>
    <property type="match status" value="1"/>
</dbReference>
<dbReference type="AlphaFoldDB" id="A0A9Q0GQX4"/>